<keyword evidence="2" id="KW-0732">Signal</keyword>
<comment type="similarity">
    <text evidence="1">Belongs to the CapA family.</text>
</comment>
<proteinExistence type="inferred from homology"/>
<feature type="signal peptide" evidence="2">
    <location>
        <begin position="1"/>
        <end position="20"/>
    </location>
</feature>
<dbReference type="EMBL" id="LGHJ01000016">
    <property type="protein sequence ID" value="KPL74933.1"/>
    <property type="molecule type" value="Genomic_DNA"/>
</dbReference>
<sequence>MRKKWITYLLIALWISGCNASSVNPTVTSFAQEPTQSQKVKSTVTNVPTLAVQPSPTAAPQPVIWLDASLPEGLLNQMAHQNLMRSESQKEKANIWLEPGASDRANVTWVYALVTPFSSLIEQIGFDQLRNWWQGKPDEQAISIFVTENTARALEPILGKFSTHHVVLKEKDELLDAAWEKRDVLAIIPFEQLEPRWKVISLNDQSPISNQFKIEDYPLAVHYHWNSALFTDESLELPTLDSNRDGNKLTVLVMTGVTALVRATAVRMEEKGMTYPGEAIGDWLRNADLTHISNEISFSPNCPDPKMDPYPLIFCSKPEYIELLESVGTDIVDLTGNHGVDWGRDALSFSLDLYRSRGWAYYAAGENLNEARDAVLVEHNGNRFAFLGCNPAGPAYIWAGEDFGGVAPCDYEWIQQRIHQLKDEGYLVIFTFQYFETYRHWVEEFERRDFRIPAGAGAVIVSGSQAHHPMAMEFYGDSFIHYGLGNLFFDQMWVDTVTIPEGTRKELIDRHVFYNGKHISTELLTAYLEDYSRPRPMSASERVDFLKAIFTAAGWGPYNP</sequence>
<dbReference type="STRING" id="360411.AC812_10445"/>
<dbReference type="PROSITE" id="PS51257">
    <property type="entry name" value="PROKAR_LIPOPROTEIN"/>
    <property type="match status" value="1"/>
</dbReference>
<evidence type="ECO:0000256" key="1">
    <source>
        <dbReference type="ARBA" id="ARBA00005662"/>
    </source>
</evidence>
<dbReference type="InterPro" id="IPR052169">
    <property type="entry name" value="CW_Biosynth-Accessory"/>
</dbReference>
<dbReference type="InterPro" id="IPR029052">
    <property type="entry name" value="Metallo-depent_PP-like"/>
</dbReference>
<dbReference type="InterPro" id="IPR019079">
    <property type="entry name" value="Capsule_synth_CapA"/>
</dbReference>
<comment type="caution">
    <text evidence="4">The sequence shown here is derived from an EMBL/GenBank/DDBJ whole genome shotgun (WGS) entry which is preliminary data.</text>
</comment>
<feature type="domain" description="Capsule synthesis protein CapA" evidence="3">
    <location>
        <begin position="251"/>
        <end position="491"/>
    </location>
</feature>
<gene>
    <name evidence="4" type="ORF">AC812_10445</name>
</gene>
<dbReference type="AlphaFoldDB" id="A0A0P6X6C9"/>
<dbReference type="Pfam" id="PF09587">
    <property type="entry name" value="PGA_cap"/>
    <property type="match status" value="1"/>
</dbReference>
<keyword evidence="5" id="KW-1185">Reference proteome</keyword>
<dbReference type="PANTHER" id="PTHR33393">
    <property type="entry name" value="POLYGLUTAMINE SYNTHESIS ACCESSORY PROTEIN RV0574C-RELATED"/>
    <property type="match status" value="1"/>
</dbReference>
<dbReference type="SMART" id="SM00854">
    <property type="entry name" value="PGA_cap"/>
    <property type="match status" value="1"/>
</dbReference>
<evidence type="ECO:0000259" key="3">
    <source>
        <dbReference type="SMART" id="SM00854"/>
    </source>
</evidence>
<name>A0A0P6X6C9_9CHLR</name>
<organism evidence="4 5">
    <name type="scientific">Bellilinea caldifistulae</name>
    <dbReference type="NCBI Taxonomy" id="360411"/>
    <lineage>
        <taxon>Bacteria</taxon>
        <taxon>Bacillati</taxon>
        <taxon>Chloroflexota</taxon>
        <taxon>Anaerolineae</taxon>
        <taxon>Anaerolineales</taxon>
        <taxon>Anaerolineaceae</taxon>
        <taxon>Bellilinea</taxon>
    </lineage>
</organism>
<feature type="chain" id="PRO_5006132864" description="Capsule synthesis protein CapA domain-containing protein" evidence="2">
    <location>
        <begin position="21"/>
        <end position="560"/>
    </location>
</feature>
<protein>
    <recommendedName>
        <fullName evidence="3">Capsule synthesis protein CapA domain-containing protein</fullName>
    </recommendedName>
</protein>
<evidence type="ECO:0000313" key="5">
    <source>
        <dbReference type="Proteomes" id="UP000050514"/>
    </source>
</evidence>
<dbReference type="PANTHER" id="PTHR33393:SF13">
    <property type="entry name" value="PGA BIOSYNTHESIS PROTEIN CAPA"/>
    <property type="match status" value="1"/>
</dbReference>
<accession>A0A0P6X6C9</accession>
<dbReference type="Proteomes" id="UP000050514">
    <property type="component" value="Unassembled WGS sequence"/>
</dbReference>
<reference evidence="4 5" key="1">
    <citation type="submission" date="2015-07" db="EMBL/GenBank/DDBJ databases">
        <title>Draft genome of Bellilinea caldifistulae DSM 17877.</title>
        <authorList>
            <person name="Hemp J."/>
            <person name="Ward L.M."/>
            <person name="Pace L.A."/>
            <person name="Fischer W.W."/>
        </authorList>
    </citation>
    <scope>NUCLEOTIDE SEQUENCE [LARGE SCALE GENOMIC DNA]</scope>
    <source>
        <strain evidence="4 5">GOMI-1</strain>
    </source>
</reference>
<evidence type="ECO:0000313" key="4">
    <source>
        <dbReference type="EMBL" id="KPL74933.1"/>
    </source>
</evidence>
<dbReference type="SUPFAM" id="SSF56300">
    <property type="entry name" value="Metallo-dependent phosphatases"/>
    <property type="match status" value="1"/>
</dbReference>
<evidence type="ECO:0000256" key="2">
    <source>
        <dbReference type="SAM" id="SignalP"/>
    </source>
</evidence>
<dbReference type="RefSeq" id="WP_061915884.1">
    <property type="nucleotide sequence ID" value="NZ_DF967971.1"/>
</dbReference>